<keyword evidence="1" id="KW-0732">Signal</keyword>
<evidence type="ECO:0000313" key="5">
    <source>
        <dbReference type="Proteomes" id="UP001138672"/>
    </source>
</evidence>
<organism evidence="3 5">
    <name type="scientific">Formosa algae</name>
    <dbReference type="NCBI Taxonomy" id="225843"/>
    <lineage>
        <taxon>Bacteria</taxon>
        <taxon>Pseudomonadati</taxon>
        <taxon>Bacteroidota</taxon>
        <taxon>Flavobacteriia</taxon>
        <taxon>Flavobacteriales</taxon>
        <taxon>Flavobacteriaceae</taxon>
        <taxon>Formosa</taxon>
    </lineage>
</organism>
<gene>
    <name evidence="3" type="ORF">J2Z56_001996</name>
    <name evidence="4" type="ORF">J2Z57_002120</name>
</gene>
<dbReference type="Gene3D" id="2.60.40.10">
    <property type="entry name" value="Immunoglobulins"/>
    <property type="match status" value="1"/>
</dbReference>
<sequence length="918" mass="101161">MKFIQSKPIIYIKSVLLTGLVFLFTGLHMVQAQQNPVPDPDLGLRADWMRGSLGLLWLPENNYNGNIEGVSIEDFLTQIQHLKTVDFVQVGLASPYIYSPVHTAPHPLLERLWEGDLGPDGKPINLVVPRASAPDPFLGWLKAIKAAGLKTEVYVNSANLLEWEAFGTPISEFPDFSERWKAYCDTDPTMQAFIESQPYHKDGVNDDRRPYMFCYAEFVLKEYAMRYGDLIDAWCFDAAHVNMGAAGDDYSTGDIDTQRVFQAFADACHAGNPDAAITFNNGIGDRDSDPFVPYVTPSLFEDYKFGHPFGGAGNMVEPRDPLYTVNFGICEYMRDTNGHPYTNDDIDWNDNVVAHFFPKQSTTSWNDGGTPCLTDEEFVEWNNVGLINGGGITWGTPLVITNLNNASANLTLQPYALRQLELVDADLSANQFPGAPNWARQYTILPDIILGQDYSHTLIEGSDFWDPENVGVTNVSIVDGGAPGWLTITETEEGVWTLSGTPTETSATAYTFELRAEDADGGTNREVTLKVVENPNGFTDPEDGSPVWKESPMVLENTPVLEFFEYYLEEGVDFYDFEEDDLSIIISAGADWLNVEKLSEGIWYLSGTPELDHVGENTFTLTLNDGTHTTDNELQITVDPLDTSDGVAVEVRATPVTNYGIGAIATMISETQTATDGLATYKISIDVTPPSDKAVISGLSGGVATEYAWGLGDGTDENADDIFTGSDNEWVNSINNIQIIEFNSNGGTLTLDKISTAFESVTVVNAQSRNDRVSLIVNEVRTDLGRLSLTPEAIYLSTSTGVENIQEFAIGTGNEELTNKWSIEGINVLVKFDESLSIDDNEHLALSFRLYPNPATDEISLNMPIRSARIMDITGKVVKVYNSETQNLDVSHLATGIYFLKGQSIEGVTLVKKFVKRN</sequence>
<dbReference type="InterPro" id="IPR026444">
    <property type="entry name" value="Secre_tail"/>
</dbReference>
<evidence type="ECO:0000256" key="1">
    <source>
        <dbReference type="ARBA" id="ARBA00022729"/>
    </source>
</evidence>
<proteinExistence type="predicted"/>
<dbReference type="Proteomes" id="UP001231587">
    <property type="component" value="Unassembled WGS sequence"/>
</dbReference>
<keyword evidence="6" id="KW-1185">Reference proteome</keyword>
<protein>
    <recommendedName>
        <fullName evidence="2">Secretion system C-terminal sorting domain-containing protein</fullName>
    </recommendedName>
</protein>
<dbReference type="InterPro" id="IPR015919">
    <property type="entry name" value="Cadherin-like_sf"/>
</dbReference>
<dbReference type="GO" id="GO:0016020">
    <property type="term" value="C:membrane"/>
    <property type="evidence" value="ECO:0007669"/>
    <property type="project" value="InterPro"/>
</dbReference>
<dbReference type="InterPro" id="IPR013783">
    <property type="entry name" value="Ig-like_fold"/>
</dbReference>
<feature type="domain" description="Secretion system C-terminal sorting" evidence="2">
    <location>
        <begin position="850"/>
        <end position="915"/>
    </location>
</feature>
<evidence type="ECO:0000313" key="4">
    <source>
        <dbReference type="EMBL" id="MDQ0335669.1"/>
    </source>
</evidence>
<evidence type="ECO:0000313" key="3">
    <source>
        <dbReference type="EMBL" id="MBP1840069.1"/>
    </source>
</evidence>
<dbReference type="Pfam" id="PF18962">
    <property type="entry name" value="Por_Secre_tail"/>
    <property type="match status" value="1"/>
</dbReference>
<dbReference type="OrthoDB" id="862563at2"/>
<dbReference type="NCBIfam" id="TIGR04183">
    <property type="entry name" value="Por_Secre_tail"/>
    <property type="match status" value="1"/>
</dbReference>
<dbReference type="EMBL" id="JAUSUU010000006">
    <property type="protein sequence ID" value="MDQ0335669.1"/>
    <property type="molecule type" value="Genomic_DNA"/>
</dbReference>
<dbReference type="GO" id="GO:0005509">
    <property type="term" value="F:calcium ion binding"/>
    <property type="evidence" value="ECO:0007669"/>
    <property type="project" value="InterPro"/>
</dbReference>
<dbReference type="RefSeq" id="WP_057784219.1">
    <property type="nucleotide sequence ID" value="NZ_JAGGJQ010000005.1"/>
</dbReference>
<dbReference type="Proteomes" id="UP001138672">
    <property type="component" value="Unassembled WGS sequence"/>
</dbReference>
<comment type="caution">
    <text evidence="3">The sequence shown here is derived from an EMBL/GenBank/DDBJ whole genome shotgun (WGS) entry which is preliminary data.</text>
</comment>
<accession>A0A9X0YK35</accession>
<evidence type="ECO:0000313" key="6">
    <source>
        <dbReference type="Proteomes" id="UP001231587"/>
    </source>
</evidence>
<name>A0A9X0YK35_9FLAO</name>
<dbReference type="Pfam" id="PF05345">
    <property type="entry name" value="He_PIG"/>
    <property type="match status" value="1"/>
</dbReference>
<reference evidence="3" key="1">
    <citation type="submission" date="2021-03" db="EMBL/GenBank/DDBJ databases">
        <title>Genomic Encyclopedia of Type Strains, Phase IV (KMG-IV): sequencing the most valuable type-strain genomes for metagenomic binning, comparative biology and taxonomic classification.</title>
        <authorList>
            <person name="Goeker M."/>
        </authorList>
    </citation>
    <scope>NUCLEOTIDE SEQUENCE</scope>
    <source>
        <strain evidence="3">DSM 15523</strain>
        <strain evidence="4 6">DSM 16476</strain>
    </source>
</reference>
<dbReference type="AlphaFoldDB" id="A0A9X0YK35"/>
<dbReference type="EMBL" id="JAGGJQ010000005">
    <property type="protein sequence ID" value="MBP1840069.1"/>
    <property type="molecule type" value="Genomic_DNA"/>
</dbReference>
<dbReference type="SUPFAM" id="SSF49313">
    <property type="entry name" value="Cadherin-like"/>
    <property type="match status" value="1"/>
</dbReference>
<dbReference type="SMR" id="A0A9X0YK35"/>
<evidence type="ECO:0000259" key="2">
    <source>
        <dbReference type="Pfam" id="PF18962"/>
    </source>
</evidence>